<accession>A0A5N5SZI4</accession>
<evidence type="ECO:0000256" key="4">
    <source>
        <dbReference type="SAM" id="SignalP"/>
    </source>
</evidence>
<keyword evidence="1 4" id="KW-0732">Signal</keyword>
<dbReference type="EMBL" id="SEYY01018671">
    <property type="protein sequence ID" value="KAB7499119.1"/>
    <property type="molecule type" value="Genomic_DNA"/>
</dbReference>
<evidence type="ECO:0000313" key="5">
    <source>
        <dbReference type="EMBL" id="KAB7499119.1"/>
    </source>
</evidence>
<evidence type="ECO:0000313" key="6">
    <source>
        <dbReference type="Proteomes" id="UP000326759"/>
    </source>
</evidence>
<keyword evidence="2" id="KW-0677">Repeat</keyword>
<evidence type="ECO:0000256" key="1">
    <source>
        <dbReference type="ARBA" id="ARBA00022729"/>
    </source>
</evidence>
<organism evidence="5 6">
    <name type="scientific">Armadillidium nasatum</name>
    <dbReference type="NCBI Taxonomy" id="96803"/>
    <lineage>
        <taxon>Eukaryota</taxon>
        <taxon>Metazoa</taxon>
        <taxon>Ecdysozoa</taxon>
        <taxon>Arthropoda</taxon>
        <taxon>Crustacea</taxon>
        <taxon>Multicrustacea</taxon>
        <taxon>Malacostraca</taxon>
        <taxon>Eumalacostraca</taxon>
        <taxon>Peracarida</taxon>
        <taxon>Isopoda</taxon>
        <taxon>Oniscidea</taxon>
        <taxon>Crinocheta</taxon>
        <taxon>Armadillidiidae</taxon>
        <taxon>Armadillidium</taxon>
    </lineage>
</organism>
<comment type="caution">
    <text evidence="5">The sequence shown here is derived from an EMBL/GenBank/DDBJ whole genome shotgun (WGS) entry which is preliminary data.</text>
</comment>
<feature type="chain" id="PRO_5024445489" evidence="4">
    <location>
        <begin position="20"/>
        <end position="155"/>
    </location>
</feature>
<proteinExistence type="predicted"/>
<dbReference type="PROSITE" id="PS00018">
    <property type="entry name" value="EF_HAND_1"/>
    <property type="match status" value="1"/>
</dbReference>
<feature type="region of interest" description="Disordered" evidence="3">
    <location>
        <begin position="22"/>
        <end position="45"/>
    </location>
</feature>
<dbReference type="AlphaFoldDB" id="A0A5N5SZI4"/>
<evidence type="ECO:0000256" key="2">
    <source>
        <dbReference type="ARBA" id="ARBA00022737"/>
    </source>
</evidence>
<dbReference type="Proteomes" id="UP000326759">
    <property type="component" value="Unassembled WGS sequence"/>
</dbReference>
<name>A0A5N5SZI4_9CRUS</name>
<dbReference type="InterPro" id="IPR018247">
    <property type="entry name" value="EF_Hand_1_Ca_BS"/>
</dbReference>
<feature type="compositionally biased region" description="Basic residues" evidence="3">
    <location>
        <begin position="29"/>
        <end position="45"/>
    </location>
</feature>
<dbReference type="PANTHER" id="PTHR23104:SF17">
    <property type="entry name" value="EF-HAND DOMAIN-CONTAINING PROTEIN"/>
    <property type="match status" value="1"/>
</dbReference>
<reference evidence="5 6" key="1">
    <citation type="journal article" date="2019" name="PLoS Biol.">
        <title>Sex chromosomes control vertical transmission of feminizing Wolbachia symbionts in an isopod.</title>
        <authorList>
            <person name="Becking T."/>
            <person name="Chebbi M.A."/>
            <person name="Giraud I."/>
            <person name="Moumen B."/>
            <person name="Laverre T."/>
            <person name="Caubet Y."/>
            <person name="Peccoud J."/>
            <person name="Gilbert C."/>
            <person name="Cordaux R."/>
        </authorList>
    </citation>
    <scope>NUCLEOTIDE SEQUENCE [LARGE SCALE GENOMIC DNA]</scope>
    <source>
        <strain evidence="5">ANa2</strain>
        <tissue evidence="5">Whole body excluding digestive tract and cuticle</tissue>
    </source>
</reference>
<evidence type="ECO:0000256" key="3">
    <source>
        <dbReference type="SAM" id="MobiDB-lite"/>
    </source>
</evidence>
<keyword evidence="6" id="KW-1185">Reference proteome</keyword>
<dbReference type="PANTHER" id="PTHR23104">
    <property type="entry name" value="MULTIPLE COAGULATION FACTOR DEFICIENCY PROTEIN 2 NEURAL STEM CELL DERIVED NEURONAL SURVIVAL PROTEIN"/>
    <property type="match status" value="1"/>
</dbReference>
<gene>
    <name evidence="5" type="primary">MCFD2_1</name>
    <name evidence="5" type="ORF">Anas_09002</name>
</gene>
<protein>
    <submittedName>
        <fullName evidence="5">Multiple coagulation factor deficiency protein 2-like protein</fullName>
    </submittedName>
</protein>
<sequence>MKEIITILFISGLLSFVSTTVSHGPGSHSHMKHKHHHPELKKGNRKSVLENDEVVQDKEHLKEEAPSLHLTKEQIENMTSEEVEFHYFTIHDLDKDNNLDGLELMQAIMHIATGPDTPLEGLSDYEREEALKERRIKFESKMVDVTLSLFSPQEK</sequence>
<dbReference type="Gene3D" id="1.10.238.10">
    <property type="entry name" value="EF-hand"/>
    <property type="match status" value="1"/>
</dbReference>
<dbReference type="OrthoDB" id="289247at2759"/>
<feature type="signal peptide" evidence="4">
    <location>
        <begin position="1"/>
        <end position="19"/>
    </location>
</feature>
<dbReference type="InterPro" id="IPR052110">
    <property type="entry name" value="MCFD2-like"/>
</dbReference>